<dbReference type="AlphaFoldDB" id="A0A914AIE6"/>
<dbReference type="InterPro" id="IPR003671">
    <property type="entry name" value="SPIN/Ssty"/>
</dbReference>
<evidence type="ECO:0000313" key="2">
    <source>
        <dbReference type="EnsemblMetazoa" id="XP_038063169.1"/>
    </source>
</evidence>
<accession>A0A914AIE6</accession>
<dbReference type="GeneID" id="119733876"/>
<organism evidence="2 3">
    <name type="scientific">Patiria miniata</name>
    <name type="common">Bat star</name>
    <name type="synonym">Asterina miniata</name>
    <dbReference type="NCBI Taxonomy" id="46514"/>
    <lineage>
        <taxon>Eukaryota</taxon>
        <taxon>Metazoa</taxon>
        <taxon>Echinodermata</taxon>
        <taxon>Eleutherozoa</taxon>
        <taxon>Asterozoa</taxon>
        <taxon>Asteroidea</taxon>
        <taxon>Valvatacea</taxon>
        <taxon>Valvatida</taxon>
        <taxon>Asterinidae</taxon>
        <taxon>Patiria</taxon>
    </lineage>
</organism>
<dbReference type="PANTHER" id="PTHR10405">
    <property type="entry name" value="SPINDLIN"/>
    <property type="match status" value="1"/>
</dbReference>
<reference evidence="2" key="1">
    <citation type="submission" date="2022-11" db="UniProtKB">
        <authorList>
            <consortium name="EnsemblMetazoa"/>
        </authorList>
    </citation>
    <scope>IDENTIFICATION</scope>
</reference>
<dbReference type="Proteomes" id="UP000887568">
    <property type="component" value="Unplaced"/>
</dbReference>
<sequence length="78" mass="9281">MERLEEEPSGTTRLVNKRVHHRFETDQGTKWWRGKVISQVRGFPSWFNIAYEESPDTVYTYQLLEDLEAGDLVIEEEH</sequence>
<keyword evidence="3" id="KW-1185">Reference proteome</keyword>
<protein>
    <submittedName>
        <fullName evidence="2">Uncharacterized protein</fullName>
    </submittedName>
</protein>
<dbReference type="OMA" id="SWFNIAY"/>
<comment type="similarity">
    <text evidence="1">Belongs to the SPIN/STSY family.</text>
</comment>
<dbReference type="EnsemblMetazoa" id="XM_038207241.1">
    <property type="protein sequence ID" value="XP_038063169.1"/>
    <property type="gene ID" value="LOC119733876"/>
</dbReference>
<dbReference type="OrthoDB" id="6103478at2759"/>
<evidence type="ECO:0000256" key="1">
    <source>
        <dbReference type="ARBA" id="ARBA00009467"/>
    </source>
</evidence>
<dbReference type="GO" id="GO:0007276">
    <property type="term" value="P:gamete generation"/>
    <property type="evidence" value="ECO:0007669"/>
    <property type="project" value="InterPro"/>
</dbReference>
<proteinExistence type="inferred from homology"/>
<evidence type="ECO:0000313" key="3">
    <source>
        <dbReference type="Proteomes" id="UP000887568"/>
    </source>
</evidence>
<dbReference type="RefSeq" id="XP_038063169.1">
    <property type="nucleotide sequence ID" value="XM_038207241.1"/>
</dbReference>
<dbReference type="Pfam" id="PF02513">
    <property type="entry name" value="Spin-Ssty"/>
    <property type="match status" value="1"/>
</dbReference>
<dbReference type="Gene3D" id="2.80.10.70">
    <property type="entry name" value="Spindlin/Ssty"/>
    <property type="match status" value="1"/>
</dbReference>
<name>A0A914AIE6_PATMI</name>
<dbReference type="InterPro" id="IPR042567">
    <property type="entry name" value="SPIN/Ssty_sf"/>
</dbReference>